<name>A0A4C1VB46_EUMVA</name>
<sequence length="414" mass="46608">MTLHDLGYRLTDGLSVHHETKLLNNGGVVLRMSAGIQKIQARYKARSYANEALWHGSSRFAVTFVDEWHSPLLLIVPLGLFELQRIRYFRTNWGRNSVCRSGDGDEADAMKVTFATCINRLIEVADEEFNEVFALYNPFYSPVAECDVFFFKRGAIMPQFSHWPDACWAFSDVSVSEGRAYKGRFAASPPARVLVRARKPTPAGHARARLNNFLGWATFRSRTSARSARRTKTHFGRRHANRFNLSRYIDGTRSRCDVRNCYETKKKEIYKGLTVSGLRAKNKVSILQPHPAALAYTNQSGQIDGHPFPVRCTALTHCDKFTTRAMGFNHYNQASYLSSMEMRGTLSRGGTSLKTYTPVSIEGNYLTSEVNELPWSALYNFYQIPRASLGSAGRADAVLSTIRIFTSAISPVLV</sequence>
<dbReference type="EMBL" id="BGZK01000312">
    <property type="protein sequence ID" value="GBP35986.1"/>
    <property type="molecule type" value="Genomic_DNA"/>
</dbReference>
<dbReference type="AlphaFoldDB" id="A0A4C1VB46"/>
<organism evidence="1 2">
    <name type="scientific">Eumeta variegata</name>
    <name type="common">Bagworm moth</name>
    <name type="synonym">Eumeta japonica</name>
    <dbReference type="NCBI Taxonomy" id="151549"/>
    <lineage>
        <taxon>Eukaryota</taxon>
        <taxon>Metazoa</taxon>
        <taxon>Ecdysozoa</taxon>
        <taxon>Arthropoda</taxon>
        <taxon>Hexapoda</taxon>
        <taxon>Insecta</taxon>
        <taxon>Pterygota</taxon>
        <taxon>Neoptera</taxon>
        <taxon>Endopterygota</taxon>
        <taxon>Lepidoptera</taxon>
        <taxon>Glossata</taxon>
        <taxon>Ditrysia</taxon>
        <taxon>Tineoidea</taxon>
        <taxon>Psychidae</taxon>
        <taxon>Oiketicinae</taxon>
        <taxon>Eumeta</taxon>
    </lineage>
</organism>
<protein>
    <submittedName>
        <fullName evidence="1">Uncharacterized protein</fullName>
    </submittedName>
</protein>
<keyword evidence="2" id="KW-1185">Reference proteome</keyword>
<comment type="caution">
    <text evidence="1">The sequence shown here is derived from an EMBL/GenBank/DDBJ whole genome shotgun (WGS) entry which is preliminary data.</text>
</comment>
<evidence type="ECO:0000313" key="1">
    <source>
        <dbReference type="EMBL" id="GBP35986.1"/>
    </source>
</evidence>
<gene>
    <name evidence="1" type="ORF">EVAR_91538_1</name>
</gene>
<accession>A0A4C1VB46</accession>
<dbReference type="Proteomes" id="UP000299102">
    <property type="component" value="Unassembled WGS sequence"/>
</dbReference>
<reference evidence="1 2" key="1">
    <citation type="journal article" date="2019" name="Commun. Biol.">
        <title>The bagworm genome reveals a unique fibroin gene that provides high tensile strength.</title>
        <authorList>
            <person name="Kono N."/>
            <person name="Nakamura H."/>
            <person name="Ohtoshi R."/>
            <person name="Tomita M."/>
            <person name="Numata K."/>
            <person name="Arakawa K."/>
        </authorList>
    </citation>
    <scope>NUCLEOTIDE SEQUENCE [LARGE SCALE GENOMIC DNA]</scope>
</reference>
<proteinExistence type="predicted"/>
<evidence type="ECO:0000313" key="2">
    <source>
        <dbReference type="Proteomes" id="UP000299102"/>
    </source>
</evidence>